<dbReference type="GO" id="GO:0005634">
    <property type="term" value="C:nucleus"/>
    <property type="evidence" value="ECO:0007669"/>
    <property type="project" value="TreeGrafter"/>
</dbReference>
<dbReference type="GO" id="GO:0031297">
    <property type="term" value="P:replication fork processing"/>
    <property type="evidence" value="ECO:0007669"/>
    <property type="project" value="TreeGrafter"/>
</dbReference>
<dbReference type="GO" id="GO:0003887">
    <property type="term" value="F:DNA-directed DNA polymerase activity"/>
    <property type="evidence" value="ECO:0007669"/>
    <property type="project" value="UniProtKB-KW"/>
</dbReference>
<evidence type="ECO:0000256" key="1">
    <source>
        <dbReference type="ARBA" id="ARBA00009762"/>
    </source>
</evidence>
<dbReference type="EC" id="2.7.7.7" evidence="2"/>
<dbReference type="GO" id="GO:0003682">
    <property type="term" value="F:chromatin binding"/>
    <property type="evidence" value="ECO:0007669"/>
    <property type="project" value="TreeGrafter"/>
</dbReference>
<keyword evidence="3" id="KW-0240">DNA-directed RNA polymerase</keyword>
<evidence type="ECO:0000313" key="9">
    <source>
        <dbReference type="Ensembl" id="ENSPMAP00000009103.1"/>
    </source>
</evidence>
<evidence type="ECO:0000256" key="8">
    <source>
        <dbReference type="ARBA" id="ARBA00047303"/>
    </source>
</evidence>
<comment type="catalytic activity">
    <reaction evidence="6">
        <text>ssDNA + n NTP = ssDNA/pppN(pN)n-1 hybrid + (n-1) diphosphate.</text>
        <dbReference type="EC" id="2.7.7.102"/>
    </reaction>
</comment>
<comment type="catalytic activity">
    <reaction evidence="8">
        <text>DNA(n) + a 2'-deoxyribonucleoside 5'-triphosphate = DNA(n+1) + diphosphate</text>
        <dbReference type="Rhea" id="RHEA:22508"/>
        <dbReference type="Rhea" id="RHEA-COMP:17339"/>
        <dbReference type="Rhea" id="RHEA-COMP:17340"/>
        <dbReference type="ChEBI" id="CHEBI:33019"/>
        <dbReference type="ChEBI" id="CHEBI:61560"/>
        <dbReference type="ChEBI" id="CHEBI:173112"/>
        <dbReference type="EC" id="2.7.7.7"/>
    </reaction>
    <physiologicalReaction direction="left-to-right" evidence="8">
        <dbReference type="Rhea" id="RHEA:22509"/>
    </physiologicalReaction>
</comment>
<dbReference type="GO" id="GO:0006264">
    <property type="term" value="P:mitochondrial DNA replication"/>
    <property type="evidence" value="ECO:0007669"/>
    <property type="project" value="TreeGrafter"/>
</dbReference>
<dbReference type="GO" id="GO:0009411">
    <property type="term" value="P:response to UV"/>
    <property type="evidence" value="ECO:0007669"/>
    <property type="project" value="TreeGrafter"/>
</dbReference>
<accession>S4RV63</accession>
<dbReference type="OMA" id="HYEVIQD"/>
<dbReference type="GeneTree" id="ENSGT00390000003901"/>
<dbReference type="InterPro" id="IPR044917">
    <property type="entry name" value="PRIMPOL"/>
</dbReference>
<keyword evidence="4" id="KW-0548">Nucleotidyltransferase</keyword>
<reference evidence="9" key="2">
    <citation type="submission" date="2025-09" db="UniProtKB">
        <authorList>
            <consortium name="Ensembl"/>
        </authorList>
    </citation>
    <scope>IDENTIFICATION</scope>
</reference>
<dbReference type="Pfam" id="PF03121">
    <property type="entry name" value="Herpes_UL52"/>
    <property type="match status" value="1"/>
</dbReference>
<dbReference type="GO" id="GO:0000428">
    <property type="term" value="C:DNA-directed RNA polymerase complex"/>
    <property type="evidence" value="ECO:0007669"/>
    <property type="project" value="UniProtKB-KW"/>
</dbReference>
<evidence type="ECO:0000256" key="2">
    <source>
        <dbReference type="ARBA" id="ARBA00012417"/>
    </source>
</evidence>
<dbReference type="HOGENOM" id="CLU_027838_0_0_1"/>
<organism evidence="9">
    <name type="scientific">Petromyzon marinus</name>
    <name type="common">Sea lamprey</name>
    <dbReference type="NCBI Taxonomy" id="7757"/>
    <lineage>
        <taxon>Eukaryota</taxon>
        <taxon>Metazoa</taxon>
        <taxon>Chordata</taxon>
        <taxon>Craniata</taxon>
        <taxon>Vertebrata</taxon>
        <taxon>Cyclostomata</taxon>
        <taxon>Hyperoartia</taxon>
        <taxon>Petromyzontiformes</taxon>
        <taxon>Petromyzontidae</taxon>
        <taxon>Petromyzon</taxon>
    </lineage>
</organism>
<sequence length="481" mass="54427">RARWAQLQERVSLRARIFSKLPLATAPYRPRLSTPDQPPHMWRLFHRQADALQLARSAAPAQEVHTFAFERPNQAPTGTRAFLVTSYSEFWHYYHVASHQAHYYEVIPEGSTCHLYFDVEFSRESNPDLDGGSLTATLIKYVCACIQACYGLACTTGDVLSLDSSSASKFSRHLLFHIPGAAFQDNLQAGNFVRKIFKPLAEKICNIKLQGVPEAHSDHTNTQFTKAGEMTLDCSETWYYPQDQGTSGPEKRSLWDILDYRATWQHFLEALIVKDKTGQLTLAVDLGVYTKNRNFRLYGSSKAGVLVPLRLAPDDRPACSSEAKKHVRLQEKIFLASLITNVERAPGLRLLSCLGSPMDTHRTNTFAANNAHGDAKLVTGYQASPFPEIDAYIRSQLNKGGVQGDIRCWKFYEGTGLLVYEATKNRWCENVGRAHRSNNTCYFVDLHQGIFYQKCHDQECKAIHFRSQNYPLPQECLPKLI</sequence>
<comment type="similarity">
    <text evidence="1">Belongs to the eukaryotic-type primase small subunit family.</text>
</comment>
<evidence type="ECO:0000256" key="5">
    <source>
        <dbReference type="ARBA" id="ARBA00026139"/>
    </source>
</evidence>
<proteinExistence type="inferred from homology"/>
<dbReference type="AlphaFoldDB" id="S4RV63"/>
<protein>
    <recommendedName>
        <fullName evidence="5">DNA-directed primase/polymerase protein</fullName>
        <ecNumber evidence="7">2.7.7.102</ecNumber>
        <ecNumber evidence="2">2.7.7.7</ecNumber>
    </recommendedName>
</protein>
<evidence type="ECO:0000256" key="7">
    <source>
        <dbReference type="ARBA" id="ARBA00044768"/>
    </source>
</evidence>
<dbReference type="STRING" id="7757.ENSPMAP00000009103"/>
<evidence type="ECO:0000256" key="6">
    <source>
        <dbReference type="ARBA" id="ARBA00044677"/>
    </source>
</evidence>
<dbReference type="GO" id="GO:0005759">
    <property type="term" value="C:mitochondrial matrix"/>
    <property type="evidence" value="ECO:0007669"/>
    <property type="project" value="TreeGrafter"/>
</dbReference>
<dbReference type="GO" id="GO:0042276">
    <property type="term" value="P:error-prone translesion synthesis"/>
    <property type="evidence" value="ECO:0007669"/>
    <property type="project" value="InterPro"/>
</dbReference>
<keyword evidence="4" id="KW-0808">Transferase</keyword>
<keyword evidence="3" id="KW-0804">Transcription</keyword>
<dbReference type="EC" id="2.7.7.102" evidence="7"/>
<evidence type="ECO:0000256" key="3">
    <source>
        <dbReference type="ARBA" id="ARBA00022478"/>
    </source>
</evidence>
<dbReference type="PANTHER" id="PTHR31399">
    <property type="entry name" value="DNA-DIRECTED PRIMASE / POLYMERASE PROTEIN"/>
    <property type="match status" value="1"/>
</dbReference>
<name>S4RV63_PETMA</name>
<evidence type="ECO:0000256" key="4">
    <source>
        <dbReference type="ARBA" id="ARBA00022932"/>
    </source>
</evidence>
<keyword evidence="4" id="KW-0239">DNA-directed DNA polymerase</keyword>
<dbReference type="PANTHER" id="PTHR31399:SF0">
    <property type="entry name" value="DNA-DIRECTED PRIMASE_POLYMERASE PROTEIN"/>
    <property type="match status" value="1"/>
</dbReference>
<reference evidence="9" key="1">
    <citation type="submission" date="2025-08" db="UniProtKB">
        <authorList>
            <consortium name="Ensembl"/>
        </authorList>
    </citation>
    <scope>IDENTIFICATION</scope>
</reference>
<dbReference type="Ensembl" id="ENSPMAT00000009142.1">
    <property type="protein sequence ID" value="ENSPMAP00000009103.1"/>
    <property type="gene ID" value="ENSPMAG00000008266.1"/>
</dbReference>